<dbReference type="EMBL" id="WTYM01000032">
    <property type="protein sequence ID" value="MXO59064.1"/>
    <property type="molecule type" value="Genomic_DNA"/>
</dbReference>
<feature type="transmembrane region" description="Helical" evidence="1">
    <location>
        <begin position="109"/>
        <end position="131"/>
    </location>
</feature>
<feature type="transmembrane region" description="Helical" evidence="1">
    <location>
        <begin position="21"/>
        <end position="46"/>
    </location>
</feature>
<keyword evidence="1" id="KW-0472">Membrane</keyword>
<keyword evidence="1" id="KW-1133">Transmembrane helix</keyword>
<feature type="transmembrane region" description="Helical" evidence="1">
    <location>
        <begin position="244"/>
        <end position="264"/>
    </location>
</feature>
<feature type="transmembrane region" description="Helical" evidence="1">
    <location>
        <begin position="137"/>
        <end position="156"/>
    </location>
</feature>
<reference evidence="2 3" key="1">
    <citation type="submission" date="2019-12" db="EMBL/GenBank/DDBJ databases">
        <title>Genomic-based taxomic classification of the family Erythrobacteraceae.</title>
        <authorList>
            <person name="Xu L."/>
        </authorList>
    </citation>
    <scope>NUCLEOTIDE SEQUENCE [LARGE SCALE GENOMIC DNA]</scope>
    <source>
        <strain evidence="2 3">MCCC 1K01500</strain>
    </source>
</reference>
<evidence type="ECO:0000313" key="2">
    <source>
        <dbReference type="EMBL" id="MXO59064.1"/>
    </source>
</evidence>
<sequence>MATIVAIAPRARPAADQALRWSLVALTATAWLSGAIFGAYILAYYVGAVPAGTMQDWNSVLPRLYEAQGSPAANMGIGVHFMLGAVLLLLGPLQLIAGVRTRWPRFHHWVGRTYVASAILTGIGGLTFIALRGTVGGLPMSIAFALYGAAMVVCGAETLRHAMARRLQRHRAWAIRLFALAVGSWLYRMDYGFWFLLFGKAGHTADFHGPFDYFMDFWFYLPNLLVAELAIRSTAPRSSAAMKWGASGVIAGVTAFLVLAAYFFTTRSWGVAILWRLGWWA</sequence>
<dbReference type="InterPro" id="IPR018750">
    <property type="entry name" value="DUF2306_membrane"/>
</dbReference>
<dbReference type="OrthoDB" id="8759010at2"/>
<evidence type="ECO:0000313" key="3">
    <source>
        <dbReference type="Proteomes" id="UP000433652"/>
    </source>
</evidence>
<evidence type="ECO:0000256" key="1">
    <source>
        <dbReference type="SAM" id="Phobius"/>
    </source>
</evidence>
<organism evidence="2 3">
    <name type="scientific">Croceibacterium salegens</name>
    <dbReference type="NCBI Taxonomy" id="1737568"/>
    <lineage>
        <taxon>Bacteria</taxon>
        <taxon>Pseudomonadati</taxon>
        <taxon>Pseudomonadota</taxon>
        <taxon>Alphaproteobacteria</taxon>
        <taxon>Sphingomonadales</taxon>
        <taxon>Erythrobacteraceae</taxon>
        <taxon>Croceibacterium</taxon>
    </lineage>
</organism>
<protein>
    <submittedName>
        <fullName evidence="2">DUF2306 domain-containing protein</fullName>
    </submittedName>
</protein>
<accession>A0A6I4SSX9</accession>
<comment type="caution">
    <text evidence="2">The sequence shown here is derived from an EMBL/GenBank/DDBJ whole genome shotgun (WGS) entry which is preliminary data.</text>
</comment>
<keyword evidence="1" id="KW-0812">Transmembrane</keyword>
<feature type="transmembrane region" description="Helical" evidence="1">
    <location>
        <begin position="77"/>
        <end position="97"/>
    </location>
</feature>
<keyword evidence="3" id="KW-1185">Reference proteome</keyword>
<proteinExistence type="predicted"/>
<feature type="transmembrane region" description="Helical" evidence="1">
    <location>
        <begin position="177"/>
        <end position="197"/>
    </location>
</feature>
<dbReference type="RefSeq" id="WP_159793162.1">
    <property type="nucleotide sequence ID" value="NZ_WTYM01000032.1"/>
</dbReference>
<feature type="transmembrane region" description="Helical" evidence="1">
    <location>
        <begin position="217"/>
        <end position="235"/>
    </location>
</feature>
<dbReference type="Proteomes" id="UP000433652">
    <property type="component" value="Unassembled WGS sequence"/>
</dbReference>
<gene>
    <name evidence="2" type="ORF">GRI89_05865</name>
</gene>
<name>A0A6I4SSX9_9SPHN</name>
<dbReference type="Pfam" id="PF10067">
    <property type="entry name" value="DUF2306"/>
    <property type="match status" value="1"/>
</dbReference>
<dbReference type="AlphaFoldDB" id="A0A6I4SSX9"/>